<protein>
    <submittedName>
        <fullName evidence="1">Uncharacterized protein</fullName>
    </submittedName>
</protein>
<evidence type="ECO:0000313" key="1">
    <source>
        <dbReference type="EMBL" id="KAG9445215.1"/>
    </source>
</evidence>
<proteinExistence type="predicted"/>
<accession>A0AAV7E8L2</accession>
<dbReference type="AlphaFoldDB" id="A0AAV7E8L2"/>
<gene>
    <name evidence="1" type="ORF">H6P81_016555</name>
</gene>
<dbReference type="Proteomes" id="UP000825729">
    <property type="component" value="Unassembled WGS sequence"/>
</dbReference>
<organism evidence="1 2">
    <name type="scientific">Aristolochia fimbriata</name>
    <name type="common">White veined hardy Dutchman's pipe vine</name>
    <dbReference type="NCBI Taxonomy" id="158543"/>
    <lineage>
        <taxon>Eukaryota</taxon>
        <taxon>Viridiplantae</taxon>
        <taxon>Streptophyta</taxon>
        <taxon>Embryophyta</taxon>
        <taxon>Tracheophyta</taxon>
        <taxon>Spermatophyta</taxon>
        <taxon>Magnoliopsida</taxon>
        <taxon>Magnoliidae</taxon>
        <taxon>Piperales</taxon>
        <taxon>Aristolochiaceae</taxon>
        <taxon>Aristolochia</taxon>
    </lineage>
</organism>
<dbReference type="EMBL" id="JAINDJ010000006">
    <property type="protein sequence ID" value="KAG9445215.1"/>
    <property type="molecule type" value="Genomic_DNA"/>
</dbReference>
<reference evidence="1 2" key="1">
    <citation type="submission" date="2021-07" db="EMBL/GenBank/DDBJ databases">
        <title>The Aristolochia fimbriata genome: insights into angiosperm evolution, floral development and chemical biosynthesis.</title>
        <authorList>
            <person name="Jiao Y."/>
        </authorList>
    </citation>
    <scope>NUCLEOTIDE SEQUENCE [LARGE SCALE GENOMIC DNA]</scope>
    <source>
        <strain evidence="1">IBCAS-2021</strain>
        <tissue evidence="1">Leaf</tissue>
    </source>
</reference>
<evidence type="ECO:0000313" key="2">
    <source>
        <dbReference type="Proteomes" id="UP000825729"/>
    </source>
</evidence>
<comment type="caution">
    <text evidence="1">The sequence shown here is derived from an EMBL/GenBank/DDBJ whole genome shotgun (WGS) entry which is preliminary data.</text>
</comment>
<sequence length="142" mass="15422">MSLSFFQVLPEGGIGLLQHCQLCLLSSICIAMSLRRVLHNFNKLWDAFISFSMMAEGPEISNLAFCNISKANSAVLCCVHNISKADLDAVTSTKLVLNSSSFKRLASYIKLAVELSSTRVASSFSDADAKHELLTAIGAYEL</sequence>
<name>A0AAV7E8L2_ARIFI</name>
<keyword evidence="2" id="KW-1185">Reference proteome</keyword>